<evidence type="ECO:0000313" key="24">
    <source>
        <dbReference type="EMBL" id="GAA5080744.1"/>
    </source>
</evidence>
<evidence type="ECO:0000256" key="9">
    <source>
        <dbReference type="ARBA" id="ARBA00022723"/>
    </source>
</evidence>
<accession>A0ABP9LL69</accession>
<evidence type="ECO:0000256" key="12">
    <source>
        <dbReference type="ARBA" id="ARBA00022842"/>
    </source>
</evidence>
<reference evidence="25" key="1">
    <citation type="journal article" date="2019" name="Int. J. Syst. Evol. Microbiol.">
        <title>The Global Catalogue of Microorganisms (GCM) 10K type strain sequencing project: providing services to taxonomists for standard genome sequencing and annotation.</title>
        <authorList>
            <consortium name="The Broad Institute Genomics Platform"/>
            <consortium name="The Broad Institute Genome Sequencing Center for Infectious Disease"/>
            <person name="Wu L."/>
            <person name="Ma J."/>
        </authorList>
    </citation>
    <scope>NUCLEOTIDE SEQUENCE [LARGE SCALE GENOMIC DNA]</scope>
    <source>
        <strain evidence="25">JCM 19212</strain>
    </source>
</reference>
<evidence type="ECO:0000256" key="13">
    <source>
        <dbReference type="ARBA" id="ARBA00022909"/>
    </source>
</evidence>
<keyword evidence="12" id="KW-0460">Magnesium</keyword>
<dbReference type="Proteomes" id="UP001501083">
    <property type="component" value="Unassembled WGS sequence"/>
</dbReference>
<dbReference type="EC" id="6.3.2.17" evidence="6"/>
<evidence type="ECO:0000256" key="21">
    <source>
        <dbReference type="PIRNR" id="PIRNR001563"/>
    </source>
</evidence>
<feature type="domain" description="Mur ligase C-terminal" evidence="22">
    <location>
        <begin position="297"/>
        <end position="421"/>
    </location>
</feature>
<proteinExistence type="inferred from homology"/>
<keyword evidence="11 21" id="KW-0067">ATP-binding</keyword>
<evidence type="ECO:0000256" key="4">
    <source>
        <dbReference type="ARBA" id="ARBA00008276"/>
    </source>
</evidence>
<evidence type="ECO:0000259" key="22">
    <source>
        <dbReference type="Pfam" id="PF02875"/>
    </source>
</evidence>
<evidence type="ECO:0000256" key="18">
    <source>
        <dbReference type="ARBA" id="ARBA00047808"/>
    </source>
</evidence>
<dbReference type="EMBL" id="BAABKY010000004">
    <property type="protein sequence ID" value="GAA5080744.1"/>
    <property type="molecule type" value="Genomic_DNA"/>
</dbReference>
<evidence type="ECO:0000256" key="17">
    <source>
        <dbReference type="ARBA" id="ARBA00047493"/>
    </source>
</evidence>
<comment type="pathway">
    <text evidence="3">Cofactor biosynthesis; tetrahydrofolylpolyglutamate biosynthesis.</text>
</comment>
<dbReference type="InterPro" id="IPR004101">
    <property type="entry name" value="Mur_ligase_C"/>
</dbReference>
<comment type="caution">
    <text evidence="24">The sequence shown here is derived from an EMBL/GenBank/DDBJ whole genome shotgun (WGS) entry which is preliminary data.</text>
</comment>
<evidence type="ECO:0000256" key="7">
    <source>
        <dbReference type="ARBA" id="ARBA00019357"/>
    </source>
</evidence>
<name>A0ABP9LL69_9GAMM</name>
<comment type="catalytic activity">
    <reaction evidence="20">
        <text>7,8-dihydropteroate + L-glutamate + ATP = 7,8-dihydrofolate + ADP + phosphate + H(+)</text>
        <dbReference type="Rhea" id="RHEA:23584"/>
        <dbReference type="ChEBI" id="CHEBI:15378"/>
        <dbReference type="ChEBI" id="CHEBI:17839"/>
        <dbReference type="ChEBI" id="CHEBI:29985"/>
        <dbReference type="ChEBI" id="CHEBI:30616"/>
        <dbReference type="ChEBI" id="CHEBI:43474"/>
        <dbReference type="ChEBI" id="CHEBI:57451"/>
        <dbReference type="ChEBI" id="CHEBI:456216"/>
        <dbReference type="EC" id="6.3.2.12"/>
    </reaction>
</comment>
<evidence type="ECO:0000256" key="2">
    <source>
        <dbReference type="ARBA" id="ARBA00004799"/>
    </source>
</evidence>
<evidence type="ECO:0000256" key="11">
    <source>
        <dbReference type="ARBA" id="ARBA00022840"/>
    </source>
</evidence>
<dbReference type="PROSITE" id="PS01012">
    <property type="entry name" value="FOLYLPOLYGLU_SYNT_2"/>
    <property type="match status" value="1"/>
</dbReference>
<dbReference type="PANTHER" id="PTHR11136:SF0">
    <property type="entry name" value="DIHYDROFOLATE SYNTHETASE-RELATED"/>
    <property type="match status" value="1"/>
</dbReference>
<dbReference type="Pfam" id="PF02875">
    <property type="entry name" value="Mur_ligase_C"/>
    <property type="match status" value="1"/>
</dbReference>
<comment type="catalytic activity">
    <reaction evidence="18">
        <text>10-formyltetrahydrofolyl-(gamma-L-Glu)(n) + L-glutamate + ATP = 10-formyltetrahydrofolyl-(gamma-L-Glu)(n+1) + ADP + phosphate + H(+)</text>
        <dbReference type="Rhea" id="RHEA:51904"/>
        <dbReference type="Rhea" id="RHEA-COMP:13088"/>
        <dbReference type="Rhea" id="RHEA-COMP:14300"/>
        <dbReference type="ChEBI" id="CHEBI:15378"/>
        <dbReference type="ChEBI" id="CHEBI:29985"/>
        <dbReference type="ChEBI" id="CHEBI:30616"/>
        <dbReference type="ChEBI" id="CHEBI:43474"/>
        <dbReference type="ChEBI" id="CHEBI:134413"/>
        <dbReference type="ChEBI" id="CHEBI:456216"/>
        <dbReference type="EC" id="6.3.2.17"/>
    </reaction>
</comment>
<dbReference type="SUPFAM" id="SSF53244">
    <property type="entry name" value="MurD-like peptide ligases, peptide-binding domain"/>
    <property type="match status" value="1"/>
</dbReference>
<keyword evidence="10 21" id="KW-0547">Nucleotide-binding</keyword>
<evidence type="ECO:0000256" key="14">
    <source>
        <dbReference type="ARBA" id="ARBA00030048"/>
    </source>
</evidence>
<dbReference type="EC" id="6.3.2.12" evidence="5"/>
<comment type="function">
    <text evidence="1">Functions in two distinct reactions of the de novo folate biosynthetic pathway. Catalyzes the addition of a glutamate residue to dihydropteroate (7,8-dihydropteroate or H2Pte) to form dihydrofolate (7,8-dihydrofolate monoglutamate or H2Pte-Glu). Also catalyzes successive additions of L-glutamate to tetrahydrofolate or 10-formyltetrahydrofolate or 5,10-methylenetetrahydrofolate, leading to folylpolyglutamate derivatives.</text>
</comment>
<dbReference type="PIRSF" id="PIRSF001563">
    <property type="entry name" value="Folylpolyglu_synth"/>
    <property type="match status" value="1"/>
</dbReference>
<dbReference type="NCBIfam" id="TIGR01499">
    <property type="entry name" value="folC"/>
    <property type="match status" value="1"/>
</dbReference>
<protein>
    <recommendedName>
        <fullName evidence="7">Dihydrofolate synthase/folylpolyglutamate synthase</fullName>
        <ecNumber evidence="5">6.3.2.12</ecNumber>
        <ecNumber evidence="6">6.3.2.17</ecNumber>
    </recommendedName>
    <alternativeName>
        <fullName evidence="16">Folylpoly-gamma-glutamate synthetase-dihydrofolate synthetase</fullName>
    </alternativeName>
    <alternativeName>
        <fullName evidence="14">Folylpolyglutamate synthetase</fullName>
    </alternativeName>
    <alternativeName>
        <fullName evidence="15">Tetrahydrofolylpolyglutamate synthase</fullName>
    </alternativeName>
</protein>
<dbReference type="Pfam" id="PF08245">
    <property type="entry name" value="Mur_ligase_M"/>
    <property type="match status" value="1"/>
</dbReference>
<comment type="similarity">
    <text evidence="4 21">Belongs to the folylpolyglutamate synthase family.</text>
</comment>
<keyword evidence="9" id="KW-0479">Metal-binding</keyword>
<evidence type="ECO:0000256" key="6">
    <source>
        <dbReference type="ARBA" id="ARBA00013025"/>
    </source>
</evidence>
<dbReference type="RefSeq" id="WP_158982284.1">
    <property type="nucleotide sequence ID" value="NZ_BAABKY010000004.1"/>
</dbReference>
<evidence type="ECO:0000256" key="8">
    <source>
        <dbReference type="ARBA" id="ARBA00022598"/>
    </source>
</evidence>
<keyword evidence="8 21" id="KW-0436">Ligase</keyword>
<dbReference type="InterPro" id="IPR036565">
    <property type="entry name" value="Mur-like_cat_sf"/>
</dbReference>
<dbReference type="SUPFAM" id="SSF53623">
    <property type="entry name" value="MurD-like peptide ligases, catalytic domain"/>
    <property type="match status" value="1"/>
</dbReference>
<feature type="domain" description="Mur ligase central" evidence="23">
    <location>
        <begin position="46"/>
        <end position="197"/>
    </location>
</feature>
<keyword evidence="13" id="KW-0289">Folate biosynthesis</keyword>
<evidence type="ECO:0000256" key="5">
    <source>
        <dbReference type="ARBA" id="ARBA00013023"/>
    </source>
</evidence>
<sequence>MTRTLADWLQTIERIHPKSIDMGLERIREVAQRLGLARPGKAVITVGGTNGKGSTVAFIEAIARAAGWKVGAYTSPHLLAYNERVRIDGADVGDADFIAAFEAIEAARGETQLTYFEYGTLAALWLFGRAKLDLAVLEVGLGGRLDATNIVDADVAVITTVDLDHQDYLGEDREAIGAEKVGIARAWKPLVLGDDDPPSSVLGHAYRIGAPTWRIANDFFFEALPPQVDAGGQALPGRWRWREVGRRMELPMPRLAAPVQLRNAAVAIAALRALPKSPKALPRAAIAEGVADADVRGRLQRFERDGVEVVVDVGHNPQAARALAAWLRAQPASGRLYAVYAALSDKDVIGVVEALAPSVDIWRIAGLADAGPRGGHVDALAGRLRGTAAADAQAHEDVPAALRAAVDGAAPGDRVLVLGSFHTVAAALDWLARD</sequence>
<dbReference type="NCBIfam" id="NF008101">
    <property type="entry name" value="PRK10846.1"/>
    <property type="match status" value="1"/>
</dbReference>
<comment type="catalytic activity">
    <reaction evidence="19">
        <text>(6R)-5,10-methylenetetrahydrofolyl-(gamma-L-Glu)(n) + L-glutamate + ATP = (6R)-5,10-methylenetetrahydrofolyl-(gamma-L-Glu)(n+1) + ADP + phosphate + H(+)</text>
        <dbReference type="Rhea" id="RHEA:51912"/>
        <dbReference type="Rhea" id="RHEA-COMP:13257"/>
        <dbReference type="Rhea" id="RHEA-COMP:13258"/>
        <dbReference type="ChEBI" id="CHEBI:15378"/>
        <dbReference type="ChEBI" id="CHEBI:29985"/>
        <dbReference type="ChEBI" id="CHEBI:30616"/>
        <dbReference type="ChEBI" id="CHEBI:43474"/>
        <dbReference type="ChEBI" id="CHEBI:136572"/>
        <dbReference type="ChEBI" id="CHEBI:456216"/>
        <dbReference type="EC" id="6.3.2.17"/>
    </reaction>
</comment>
<evidence type="ECO:0000256" key="15">
    <source>
        <dbReference type="ARBA" id="ARBA00030592"/>
    </source>
</evidence>
<dbReference type="InterPro" id="IPR018109">
    <property type="entry name" value="Folylpolyglutamate_synth_CS"/>
</dbReference>
<dbReference type="InterPro" id="IPR013221">
    <property type="entry name" value="Mur_ligase_cen"/>
</dbReference>
<evidence type="ECO:0000256" key="20">
    <source>
        <dbReference type="ARBA" id="ARBA00049161"/>
    </source>
</evidence>
<evidence type="ECO:0000256" key="3">
    <source>
        <dbReference type="ARBA" id="ARBA00005150"/>
    </source>
</evidence>
<comment type="catalytic activity">
    <reaction evidence="17">
        <text>(6S)-5,6,7,8-tetrahydrofolyl-(gamma-L-Glu)(n) + L-glutamate + ATP = (6S)-5,6,7,8-tetrahydrofolyl-(gamma-L-Glu)(n+1) + ADP + phosphate + H(+)</text>
        <dbReference type="Rhea" id="RHEA:10580"/>
        <dbReference type="Rhea" id="RHEA-COMP:14738"/>
        <dbReference type="Rhea" id="RHEA-COMP:14740"/>
        <dbReference type="ChEBI" id="CHEBI:15378"/>
        <dbReference type="ChEBI" id="CHEBI:29985"/>
        <dbReference type="ChEBI" id="CHEBI:30616"/>
        <dbReference type="ChEBI" id="CHEBI:43474"/>
        <dbReference type="ChEBI" id="CHEBI:141005"/>
        <dbReference type="ChEBI" id="CHEBI:456216"/>
        <dbReference type="EC" id="6.3.2.17"/>
    </reaction>
</comment>
<comment type="pathway">
    <text evidence="2">Cofactor biosynthesis; tetrahydrofolate biosynthesis; 7,8-dihydrofolate from 2-amino-4-hydroxy-6-hydroxymethyl-7,8-dihydropteridine diphosphate and 4-aminobenzoate: step 2/2.</text>
</comment>
<evidence type="ECO:0000256" key="10">
    <source>
        <dbReference type="ARBA" id="ARBA00022741"/>
    </source>
</evidence>
<dbReference type="InterPro" id="IPR001645">
    <property type="entry name" value="Folylpolyglutamate_synth"/>
</dbReference>
<dbReference type="InterPro" id="IPR036615">
    <property type="entry name" value="Mur_ligase_C_dom_sf"/>
</dbReference>
<dbReference type="PANTHER" id="PTHR11136">
    <property type="entry name" value="FOLYLPOLYGLUTAMATE SYNTHASE-RELATED"/>
    <property type="match status" value="1"/>
</dbReference>
<evidence type="ECO:0000256" key="16">
    <source>
        <dbReference type="ARBA" id="ARBA00032510"/>
    </source>
</evidence>
<evidence type="ECO:0000256" key="19">
    <source>
        <dbReference type="ARBA" id="ARBA00049035"/>
    </source>
</evidence>
<gene>
    <name evidence="24" type="primary">folC</name>
    <name evidence="24" type="ORF">GCM10025759_30360</name>
</gene>
<dbReference type="Gene3D" id="3.40.1190.10">
    <property type="entry name" value="Mur-like, catalytic domain"/>
    <property type="match status" value="1"/>
</dbReference>
<evidence type="ECO:0000313" key="25">
    <source>
        <dbReference type="Proteomes" id="UP001501083"/>
    </source>
</evidence>
<organism evidence="24 25">
    <name type="scientific">Lysobacter panacisoli</name>
    <dbReference type="NCBI Taxonomy" id="1255263"/>
    <lineage>
        <taxon>Bacteria</taxon>
        <taxon>Pseudomonadati</taxon>
        <taxon>Pseudomonadota</taxon>
        <taxon>Gammaproteobacteria</taxon>
        <taxon>Lysobacterales</taxon>
        <taxon>Lysobacteraceae</taxon>
        <taxon>Lysobacter</taxon>
    </lineage>
</organism>
<evidence type="ECO:0000256" key="1">
    <source>
        <dbReference type="ARBA" id="ARBA00002714"/>
    </source>
</evidence>
<evidence type="ECO:0000259" key="23">
    <source>
        <dbReference type="Pfam" id="PF08245"/>
    </source>
</evidence>
<dbReference type="Gene3D" id="3.90.190.20">
    <property type="entry name" value="Mur ligase, C-terminal domain"/>
    <property type="match status" value="1"/>
</dbReference>
<keyword evidence="25" id="KW-1185">Reference proteome</keyword>